<evidence type="ECO:0000313" key="2">
    <source>
        <dbReference type="Proteomes" id="UP000600918"/>
    </source>
</evidence>
<dbReference type="EMBL" id="JACSDY010000015">
    <property type="protein sequence ID" value="KAF7406763.1"/>
    <property type="molecule type" value="Genomic_DNA"/>
</dbReference>
<evidence type="ECO:0000313" key="1">
    <source>
        <dbReference type="EMBL" id="KAF7406763.1"/>
    </source>
</evidence>
<gene>
    <name evidence="1" type="ORF">H0235_014419</name>
</gene>
<organism evidence="1 2">
    <name type="scientific">Vespula pensylvanica</name>
    <name type="common">Western yellow jacket</name>
    <name type="synonym">Wasp</name>
    <dbReference type="NCBI Taxonomy" id="30213"/>
    <lineage>
        <taxon>Eukaryota</taxon>
        <taxon>Metazoa</taxon>
        <taxon>Ecdysozoa</taxon>
        <taxon>Arthropoda</taxon>
        <taxon>Hexapoda</taxon>
        <taxon>Insecta</taxon>
        <taxon>Pterygota</taxon>
        <taxon>Neoptera</taxon>
        <taxon>Endopterygota</taxon>
        <taxon>Hymenoptera</taxon>
        <taxon>Apocrita</taxon>
        <taxon>Aculeata</taxon>
        <taxon>Vespoidea</taxon>
        <taxon>Vespidae</taxon>
        <taxon>Vespinae</taxon>
        <taxon>Vespula</taxon>
    </lineage>
</organism>
<proteinExistence type="predicted"/>
<name>A0A834KHL2_VESPE</name>
<sequence length="67" mass="7432">MGQSARTRVDSRLGSNEPWKRIERAKNLETAAFALSPVSPCHYAMGKLKVAYGSSSCNSLYLLRLGW</sequence>
<keyword evidence="2" id="KW-1185">Reference proteome</keyword>
<accession>A0A834KHL2</accession>
<dbReference type="AlphaFoldDB" id="A0A834KHL2"/>
<dbReference type="Proteomes" id="UP000600918">
    <property type="component" value="Unassembled WGS sequence"/>
</dbReference>
<protein>
    <submittedName>
        <fullName evidence="1">Uncharacterized protein</fullName>
    </submittedName>
</protein>
<reference evidence="1" key="1">
    <citation type="journal article" date="2020" name="G3 (Bethesda)">
        <title>High-Quality Assemblies for Three Invasive Social Wasps from the &lt;i&gt;Vespula&lt;/i&gt; Genus.</title>
        <authorList>
            <person name="Harrop T.W.R."/>
            <person name="Guhlin J."/>
            <person name="McLaughlin G.M."/>
            <person name="Permina E."/>
            <person name="Stockwell P."/>
            <person name="Gilligan J."/>
            <person name="Le Lec M.F."/>
            <person name="Gruber M.A.M."/>
            <person name="Quinn O."/>
            <person name="Lovegrove M."/>
            <person name="Duncan E.J."/>
            <person name="Remnant E.J."/>
            <person name="Van Eeckhoven J."/>
            <person name="Graham B."/>
            <person name="Knapp R.A."/>
            <person name="Langford K.W."/>
            <person name="Kronenberg Z."/>
            <person name="Press M.O."/>
            <person name="Eacker S.M."/>
            <person name="Wilson-Rankin E.E."/>
            <person name="Purcell J."/>
            <person name="Lester P.J."/>
            <person name="Dearden P.K."/>
        </authorList>
    </citation>
    <scope>NUCLEOTIDE SEQUENCE</scope>
    <source>
        <strain evidence="1">Volc-1</strain>
    </source>
</reference>
<comment type="caution">
    <text evidence="1">The sequence shown here is derived from an EMBL/GenBank/DDBJ whole genome shotgun (WGS) entry which is preliminary data.</text>
</comment>